<sequence>MISFCILFSLVGVSLARSVRSIEDNDLEHLKLVSVITRHGDRTPITLYPNDPHENYEYIEGRGQLTILGKRQHYKLGEYLRERYTPFISSNPREVSARSSAKHRTLASAHLNLAAFFRPSEEWIFTDELRWQPIPVFSDPPTEDGMLYEGSRCPAAKAEQTRIRNSPAGQEYISQFTQLFEEVTQHSGMNVSDWDSAADIFSTLAIEKRRGLLLPDWVTEDVFNTLKSITQDSFRLSYNTTKIQRLRGGVVIGDVVKHMQQKVNGEIDPIKKVFFYSTHDVVIAAVLNALGVFNDRAPPFCATVLIELHSPPEGNAFVRVHYSNSSTPETGEQEVHLLTLPGCSSDCPLNEFIDLTKHVIPENWKEECFATTSESGEHGDE</sequence>
<dbReference type="InterPro" id="IPR029033">
    <property type="entry name" value="His_PPase_superfam"/>
</dbReference>
<dbReference type="InterPro" id="IPR033379">
    <property type="entry name" value="Acid_Pase_AS"/>
</dbReference>
<feature type="signal peptide" evidence="3">
    <location>
        <begin position="1"/>
        <end position="16"/>
    </location>
</feature>
<evidence type="ECO:0000256" key="2">
    <source>
        <dbReference type="ARBA" id="ARBA00005375"/>
    </source>
</evidence>
<dbReference type="InterPro" id="IPR050645">
    <property type="entry name" value="Histidine_acid_phosphatase"/>
</dbReference>
<dbReference type="GO" id="GO:0003993">
    <property type="term" value="F:acid phosphatase activity"/>
    <property type="evidence" value="ECO:0007669"/>
    <property type="project" value="UniProtKB-EC"/>
</dbReference>
<comment type="similarity">
    <text evidence="2">Belongs to the histidine acid phosphatase family.</text>
</comment>
<dbReference type="InterPro" id="IPR000560">
    <property type="entry name" value="His_Pase_clade-2"/>
</dbReference>
<feature type="chain" id="PRO_5012145274" evidence="3">
    <location>
        <begin position="17"/>
        <end position="381"/>
    </location>
</feature>
<dbReference type="Pfam" id="PF00328">
    <property type="entry name" value="His_Phos_2"/>
    <property type="match status" value="1"/>
</dbReference>
<dbReference type="EMBL" id="GFAH01000276">
    <property type="protein sequence ID" value="JAV48113.1"/>
    <property type="molecule type" value="Transcribed_RNA"/>
</dbReference>
<dbReference type="Gene3D" id="3.40.50.1240">
    <property type="entry name" value="Phosphoglycerate mutase-like"/>
    <property type="match status" value="1"/>
</dbReference>
<dbReference type="PANTHER" id="PTHR11567">
    <property type="entry name" value="ACID PHOSPHATASE-RELATED"/>
    <property type="match status" value="1"/>
</dbReference>
<evidence type="ECO:0000256" key="3">
    <source>
        <dbReference type="SAM" id="SignalP"/>
    </source>
</evidence>
<dbReference type="CDD" id="cd07061">
    <property type="entry name" value="HP_HAP_like"/>
    <property type="match status" value="1"/>
</dbReference>
<evidence type="ECO:0000313" key="4">
    <source>
        <dbReference type="EMBL" id="JAV48113.1"/>
    </source>
</evidence>
<comment type="catalytic activity">
    <reaction evidence="1">
        <text>a phosphate monoester + H2O = an alcohol + phosphate</text>
        <dbReference type="Rhea" id="RHEA:15017"/>
        <dbReference type="ChEBI" id="CHEBI:15377"/>
        <dbReference type="ChEBI" id="CHEBI:30879"/>
        <dbReference type="ChEBI" id="CHEBI:43474"/>
        <dbReference type="ChEBI" id="CHEBI:67140"/>
        <dbReference type="EC" id="3.1.3.2"/>
    </reaction>
</comment>
<name>A0A1W7RAF6_9SCOR</name>
<dbReference type="AlphaFoldDB" id="A0A1W7RAF6"/>
<accession>A0A1W7RAF6</accession>
<protein>
    <submittedName>
        <fullName evidence="4">Histidine phosphatase</fullName>
    </submittedName>
</protein>
<evidence type="ECO:0000256" key="1">
    <source>
        <dbReference type="ARBA" id="ARBA00000032"/>
    </source>
</evidence>
<keyword evidence="3" id="KW-0732">Signal</keyword>
<dbReference type="PROSITE" id="PS00616">
    <property type="entry name" value="HIS_ACID_PHOSPHAT_1"/>
    <property type="match status" value="1"/>
</dbReference>
<dbReference type="SUPFAM" id="SSF53254">
    <property type="entry name" value="Phosphoglycerate mutase-like"/>
    <property type="match status" value="1"/>
</dbReference>
<reference evidence="4" key="1">
    <citation type="submission" date="2016-11" db="EMBL/GenBank/DDBJ databases">
        <title>Venom-gland transcriptomics and venom proteomics of the black-back scorpion (Hadrurus spadix) reveal detectability challenges and an unexplored realm of animal toxin diversity.</title>
        <authorList>
            <person name="Rokyta D.R."/>
            <person name="Ward M.J."/>
        </authorList>
    </citation>
    <scope>NUCLEOTIDE SEQUENCE</scope>
    <source>
        <tissue evidence="4">Venom gland</tissue>
    </source>
</reference>
<proteinExistence type="inferred from homology"/>
<dbReference type="PANTHER" id="PTHR11567:SF210">
    <property type="entry name" value="ACID PHOSPHATASE 5-RELATED"/>
    <property type="match status" value="1"/>
</dbReference>
<organism evidence="4">
    <name type="scientific">Hadrurus spadix</name>
    <dbReference type="NCBI Taxonomy" id="141984"/>
    <lineage>
        <taxon>Eukaryota</taxon>
        <taxon>Metazoa</taxon>
        <taxon>Ecdysozoa</taxon>
        <taxon>Arthropoda</taxon>
        <taxon>Chelicerata</taxon>
        <taxon>Arachnida</taxon>
        <taxon>Scorpiones</taxon>
        <taxon>Iurida</taxon>
        <taxon>Iuroidea</taxon>
        <taxon>Hadrurus</taxon>
    </lineage>
</organism>